<dbReference type="Pfam" id="PF03738">
    <property type="entry name" value="GSP_synth"/>
    <property type="match status" value="2"/>
</dbReference>
<name>A0A1H0LVI8_9CLOT</name>
<evidence type="ECO:0000256" key="2">
    <source>
        <dbReference type="ARBA" id="ARBA00022723"/>
    </source>
</evidence>
<evidence type="ECO:0000256" key="5">
    <source>
        <dbReference type="ARBA" id="ARBA00022842"/>
    </source>
</evidence>
<keyword evidence="5" id="KW-0460">Magnesium</keyword>
<dbReference type="EMBL" id="FNJM01000001">
    <property type="protein sequence ID" value="SDO72212.1"/>
    <property type="molecule type" value="Genomic_DNA"/>
</dbReference>
<dbReference type="RefSeq" id="WP_089964960.1">
    <property type="nucleotide sequence ID" value="NZ_FNJM01000001.1"/>
</dbReference>
<protein>
    <submittedName>
        <fullName evidence="7">Glutathionylspermidine synthase</fullName>
    </submittedName>
</protein>
<dbReference type="GO" id="GO:0005524">
    <property type="term" value="F:ATP binding"/>
    <property type="evidence" value="ECO:0007669"/>
    <property type="project" value="UniProtKB-KW"/>
</dbReference>
<dbReference type="Proteomes" id="UP000198597">
    <property type="component" value="Unassembled WGS sequence"/>
</dbReference>
<organism evidence="7 8">
    <name type="scientific">Clostridium gasigenes</name>
    <dbReference type="NCBI Taxonomy" id="94869"/>
    <lineage>
        <taxon>Bacteria</taxon>
        <taxon>Bacillati</taxon>
        <taxon>Bacillota</taxon>
        <taxon>Clostridia</taxon>
        <taxon>Eubacteriales</taxon>
        <taxon>Clostridiaceae</taxon>
        <taxon>Clostridium</taxon>
    </lineage>
</organism>
<dbReference type="SUPFAM" id="SSF52440">
    <property type="entry name" value="PreATP-grasp domain"/>
    <property type="match status" value="1"/>
</dbReference>
<dbReference type="GO" id="GO:0016874">
    <property type="term" value="F:ligase activity"/>
    <property type="evidence" value="ECO:0007669"/>
    <property type="project" value="UniProtKB-KW"/>
</dbReference>
<dbReference type="InterPro" id="IPR016185">
    <property type="entry name" value="PreATP-grasp_dom_sf"/>
</dbReference>
<dbReference type="SUPFAM" id="SSF56059">
    <property type="entry name" value="Glutathione synthetase ATP-binding domain-like"/>
    <property type="match status" value="2"/>
</dbReference>
<dbReference type="GO" id="GO:0046872">
    <property type="term" value="F:metal ion binding"/>
    <property type="evidence" value="ECO:0007669"/>
    <property type="project" value="UniProtKB-KW"/>
</dbReference>
<keyword evidence="8" id="KW-1185">Reference proteome</keyword>
<dbReference type="OrthoDB" id="9765517at2"/>
<dbReference type="STRING" id="94869.SAMN04488529_101215"/>
<evidence type="ECO:0000259" key="6">
    <source>
        <dbReference type="Pfam" id="PF03738"/>
    </source>
</evidence>
<keyword evidence="3" id="KW-0547">Nucleotide-binding</keyword>
<evidence type="ECO:0000313" key="8">
    <source>
        <dbReference type="Proteomes" id="UP000198597"/>
    </source>
</evidence>
<evidence type="ECO:0000256" key="4">
    <source>
        <dbReference type="ARBA" id="ARBA00022840"/>
    </source>
</evidence>
<sequence>MKNQKLFTEDVLFNNYMISSPYENYIHSQIPFFIDTNCYEKMVYYSESINKISIRVLNELNTNHKKLLSYIDDFPFKEDIFNLTCPVAPMLWTRFDTFRTTKGEVYFAEFNYDKPCAQKEISLAGSFDFEKNINSDFKENFITSLVSICNDLYDQSNISVGILIDPCHYDEFHLATYIKDILKDTNITIHQVGPKNLSVKNDNVYAFEEIKINVILKLFPAEYLYEIDNFADILEAFNKGNVTILNDPRVVAIQAKTFFAYLWELTLSNSPLLSSSEKKDIKACIPYTTIFNKDKISEVIKNKDKYVIKSSLGRYSGEVYIGKLYTDANWDAQVQLVLNSDKIHIIQDVIDIKQEYTYRPGNHNMNLPVLSYGNFGTYITKEKLIGICIRWSENFLTDDSSSWMCPLGVKDLPISIDSTYFKPRKETWDKIVERSLFEYNFTGPYTNVDEFLSTDRFLITEKLYDEMNSASIKFCNILKKTNELIKCNFPMFSDLLSLPENLKEVILSSDTDSLCALGRIDFVLDNNGDLKILEFNSETPAGIVESIGITNIIKEELNLNYTNPNDKLKDNVKNVFKKILKDIENNKTMININFDSNTVENIATESISTENTKIKTNKIKNIAFVSTNFYEDLFNTSVLHDILKEEGKYNLIIGNIYDLEIRDDKLYLYNMPIDAMYRYFPLDWIAYDDDLCNIIPILNKGTSVINPTSTLIIQSKAYLAVIYELIGKGFYSDKEEDFIKKYIPYTCLVPNNNISTDFLVKPYLSREGGGITMSYENMPEDISDVIFQERVNIAPLQIERHSTLGSKTVMQFPVMGIYITGDNPAGIFTRIGDFITDSSAIFLPTFITPGV</sequence>
<dbReference type="InterPro" id="IPR005494">
    <property type="entry name" value="GSPS_pre-ATP-grasp-like_dom"/>
</dbReference>
<accession>A0A1H0LVI8</accession>
<feature type="domain" description="Glutathionylspermidine synthase pre-ATP-grasp-like" evidence="6">
    <location>
        <begin position="89"/>
        <end position="404"/>
    </location>
</feature>
<dbReference type="AlphaFoldDB" id="A0A1H0LVI8"/>
<evidence type="ECO:0000313" key="7">
    <source>
        <dbReference type="EMBL" id="SDO72212.1"/>
    </source>
</evidence>
<keyword evidence="2" id="KW-0479">Metal-binding</keyword>
<gene>
    <name evidence="7" type="ORF">SAMN04488529_101215</name>
</gene>
<reference evidence="7 8" key="1">
    <citation type="submission" date="2016-10" db="EMBL/GenBank/DDBJ databases">
        <authorList>
            <person name="de Groot N.N."/>
        </authorList>
    </citation>
    <scope>NUCLEOTIDE SEQUENCE [LARGE SCALE GENOMIC DNA]</scope>
    <source>
        <strain evidence="7 8">DSM 12272</strain>
    </source>
</reference>
<keyword evidence="4" id="KW-0067">ATP-binding</keyword>
<evidence type="ECO:0000256" key="3">
    <source>
        <dbReference type="ARBA" id="ARBA00022741"/>
    </source>
</evidence>
<evidence type="ECO:0000256" key="1">
    <source>
        <dbReference type="ARBA" id="ARBA00022598"/>
    </source>
</evidence>
<keyword evidence="1" id="KW-0436">Ligase</keyword>
<proteinExistence type="predicted"/>
<feature type="domain" description="Glutathionylspermidine synthase pre-ATP-grasp-like" evidence="6">
    <location>
        <begin position="456"/>
        <end position="847"/>
    </location>
</feature>